<dbReference type="Gramene" id="KOM27283">
    <property type="protein sequence ID" value="KOM27283"/>
    <property type="gene ID" value="LR48_Vigan406s009300"/>
</dbReference>
<evidence type="ECO:0000256" key="1">
    <source>
        <dbReference type="SAM" id="MobiDB-lite"/>
    </source>
</evidence>
<protein>
    <submittedName>
        <fullName evidence="2">Uncharacterized protein</fullName>
    </submittedName>
</protein>
<dbReference type="AlphaFoldDB" id="A0A0L9T9M5"/>
<evidence type="ECO:0000313" key="2">
    <source>
        <dbReference type="EMBL" id="KOM27283.1"/>
    </source>
</evidence>
<feature type="compositionally biased region" description="Acidic residues" evidence="1">
    <location>
        <begin position="35"/>
        <end position="45"/>
    </location>
</feature>
<proteinExistence type="predicted"/>
<reference evidence="3" key="1">
    <citation type="journal article" date="2015" name="Proc. Natl. Acad. Sci. U.S.A.">
        <title>Genome sequencing of adzuki bean (Vigna angularis) provides insight into high starch and low fat accumulation and domestication.</title>
        <authorList>
            <person name="Yang K."/>
            <person name="Tian Z."/>
            <person name="Chen C."/>
            <person name="Luo L."/>
            <person name="Zhao B."/>
            <person name="Wang Z."/>
            <person name="Yu L."/>
            <person name="Li Y."/>
            <person name="Sun Y."/>
            <person name="Li W."/>
            <person name="Chen Y."/>
            <person name="Li Y."/>
            <person name="Zhang Y."/>
            <person name="Ai D."/>
            <person name="Zhao J."/>
            <person name="Shang C."/>
            <person name="Ma Y."/>
            <person name="Wu B."/>
            <person name="Wang M."/>
            <person name="Gao L."/>
            <person name="Sun D."/>
            <person name="Zhang P."/>
            <person name="Guo F."/>
            <person name="Wang W."/>
            <person name="Li Y."/>
            <person name="Wang J."/>
            <person name="Varshney R.K."/>
            <person name="Wang J."/>
            <person name="Ling H.Q."/>
            <person name="Wan P."/>
        </authorList>
    </citation>
    <scope>NUCLEOTIDE SEQUENCE</scope>
    <source>
        <strain evidence="3">cv. Jingnong 6</strain>
    </source>
</reference>
<organism evidence="2 3">
    <name type="scientific">Phaseolus angularis</name>
    <name type="common">Azuki bean</name>
    <name type="synonym">Vigna angularis</name>
    <dbReference type="NCBI Taxonomy" id="3914"/>
    <lineage>
        <taxon>Eukaryota</taxon>
        <taxon>Viridiplantae</taxon>
        <taxon>Streptophyta</taxon>
        <taxon>Embryophyta</taxon>
        <taxon>Tracheophyta</taxon>
        <taxon>Spermatophyta</taxon>
        <taxon>Magnoliopsida</taxon>
        <taxon>eudicotyledons</taxon>
        <taxon>Gunneridae</taxon>
        <taxon>Pentapetalae</taxon>
        <taxon>rosids</taxon>
        <taxon>fabids</taxon>
        <taxon>Fabales</taxon>
        <taxon>Fabaceae</taxon>
        <taxon>Papilionoideae</taxon>
        <taxon>50 kb inversion clade</taxon>
        <taxon>NPAAA clade</taxon>
        <taxon>indigoferoid/millettioid clade</taxon>
        <taxon>Phaseoleae</taxon>
        <taxon>Vigna</taxon>
    </lineage>
</organism>
<gene>
    <name evidence="2" type="ORF">LR48_Vigan406s009300</name>
</gene>
<accession>A0A0L9T9M5</accession>
<feature type="region of interest" description="Disordered" evidence="1">
    <location>
        <begin position="1"/>
        <end position="47"/>
    </location>
</feature>
<feature type="compositionally biased region" description="Basic and acidic residues" evidence="1">
    <location>
        <begin position="1"/>
        <end position="18"/>
    </location>
</feature>
<evidence type="ECO:0000313" key="3">
    <source>
        <dbReference type="Proteomes" id="UP000053144"/>
    </source>
</evidence>
<dbReference type="EMBL" id="KQ258371">
    <property type="protein sequence ID" value="KOM27283.1"/>
    <property type="molecule type" value="Genomic_DNA"/>
</dbReference>
<dbReference type="Proteomes" id="UP000053144">
    <property type="component" value="Unassembled WGS sequence"/>
</dbReference>
<name>A0A0L9T9M5_PHAAN</name>
<sequence length="248" mass="27205">MMKDILQRLKNMERESDGSRGSVYGDRVGRREKDISEEEGGDQDCDGNVVTLASQNEVAKVAGFSGDSVVGLGEYVKTVKVGEDKGKKADVVVGVGTENVFEVQNITGAAEVHLTINNMGKNAVKGFNTWQQKSHNLSWEDLATPILRIVEGNKGNMLLENLAAVTQIGSGEILRERMVAVTRTGRGEKVIQEFKILGSLVNPTSENQLGEYFLTKWQALCKKDKKVGNLPFVSVTYLLWKSIASKLQ</sequence>